<protein>
    <submittedName>
        <fullName evidence="11">Small ubiquitin-related modifier 3</fullName>
    </submittedName>
</protein>
<dbReference type="GO" id="GO:0006310">
    <property type="term" value="P:DNA recombination"/>
    <property type="evidence" value="ECO:0007669"/>
    <property type="project" value="UniProtKB-KW"/>
</dbReference>
<keyword evidence="2" id="KW-1017">Isopeptide bond</keyword>
<comment type="similarity">
    <text evidence="1">Belongs to the ubiquitin family. SUMO subfamily.</text>
</comment>
<dbReference type="Ensembl" id="ENSXETT00000113471">
    <property type="protein sequence ID" value="ENSXETP00000116177"/>
    <property type="gene ID" value="ENSXETG00000027487"/>
</dbReference>
<reference evidence="11" key="2">
    <citation type="submission" date="2021-03" db="UniProtKB">
        <authorList>
            <consortium name="Ensembl"/>
        </authorList>
    </citation>
    <scope>IDENTIFICATION</scope>
</reference>
<dbReference type="Bgee" id="ENSXETG00000027487">
    <property type="expression patterns" value="Expressed in egg cell and 18 other cell types or tissues"/>
</dbReference>
<evidence type="ECO:0000256" key="8">
    <source>
        <dbReference type="ARBA" id="ARBA00063531"/>
    </source>
</evidence>
<dbReference type="SUPFAM" id="SSF54236">
    <property type="entry name" value="Ubiquitin-like"/>
    <property type="match status" value="1"/>
</dbReference>
<dbReference type="Xenbase" id="XB-GENE-1004211">
    <property type="gene designation" value="sumo3"/>
</dbReference>
<dbReference type="Gene3D" id="1.10.443.10">
    <property type="entry name" value="Intergrase catalytic core"/>
    <property type="match status" value="1"/>
</dbReference>
<evidence type="ECO:0000313" key="11">
    <source>
        <dbReference type="Ensembl" id="ENSXETP00000116177"/>
    </source>
</evidence>
<evidence type="ECO:0000256" key="3">
    <source>
        <dbReference type="ARBA" id="ARBA00022786"/>
    </source>
</evidence>
<evidence type="ECO:0000256" key="7">
    <source>
        <dbReference type="ARBA" id="ARBA00054516"/>
    </source>
</evidence>
<dbReference type="GO" id="GO:0015074">
    <property type="term" value="P:DNA integration"/>
    <property type="evidence" value="ECO:0007669"/>
    <property type="project" value="InterPro"/>
</dbReference>
<evidence type="ECO:0000256" key="6">
    <source>
        <dbReference type="ARBA" id="ARBA00023172"/>
    </source>
</evidence>
<dbReference type="Gene3D" id="1.10.150.130">
    <property type="match status" value="1"/>
</dbReference>
<dbReference type="Gene3D" id="3.10.20.90">
    <property type="entry name" value="Phosphatidylinositol 3-kinase Catalytic Subunit, Chain A, domain 1"/>
    <property type="match status" value="1"/>
</dbReference>
<evidence type="ECO:0000259" key="10">
    <source>
        <dbReference type="SMART" id="SM00213"/>
    </source>
</evidence>
<dbReference type="CDD" id="cd16115">
    <property type="entry name" value="Ubl_SUMO2_3_4"/>
    <property type="match status" value="1"/>
</dbReference>
<keyword evidence="5" id="KW-0238">DNA-binding</keyword>
<reference evidence="11" key="1">
    <citation type="journal article" date="2010" name="Science">
        <title>The genome of the Western clawed frog Xenopus tropicalis.</title>
        <authorList>
            <person name="Hellsten U."/>
            <person name="Harland R.M."/>
            <person name="Gilchrist M.J."/>
            <person name="Hendrix D."/>
            <person name="Jurka J."/>
            <person name="Kapitonov V."/>
            <person name="Ovcharenko I."/>
            <person name="Putnam N.H."/>
            <person name="Shu S."/>
            <person name="Taher L."/>
            <person name="Blitz I.L."/>
            <person name="Blumberg B."/>
            <person name="Dichmann D.S."/>
            <person name="Dubchak I."/>
            <person name="Amaya E."/>
            <person name="Detter J.C."/>
            <person name="Fletcher R."/>
            <person name="Gerhard D.S."/>
            <person name="Goodstein D."/>
            <person name="Graves T."/>
            <person name="Grigoriev I.V."/>
            <person name="Grimwood J."/>
            <person name="Kawashima T."/>
            <person name="Lindquist E."/>
            <person name="Lucas S.M."/>
            <person name="Mead P.E."/>
            <person name="Mitros T."/>
            <person name="Ogino H."/>
            <person name="Ohta Y."/>
            <person name="Poliakov A.V."/>
            <person name="Pollet N."/>
            <person name="Robert J."/>
            <person name="Salamov A."/>
            <person name="Sater A.K."/>
            <person name="Schmutz J."/>
            <person name="Terry A."/>
            <person name="Vize P.D."/>
            <person name="Warren W.C."/>
            <person name="Wells D."/>
            <person name="Wills A."/>
            <person name="Wilson R.K."/>
            <person name="Zimmerman L.B."/>
            <person name="Zorn A.M."/>
            <person name="Grainger R."/>
            <person name="Grammer T."/>
            <person name="Khokha M.K."/>
            <person name="Richardson P.M."/>
            <person name="Rokhsar D.S."/>
        </authorList>
    </citation>
    <scope>NUCLEOTIDE SEQUENCE [LARGE SCALE GENOMIC DNA]</scope>
    <source>
        <strain evidence="11">Nigerian</strain>
    </source>
</reference>
<feature type="compositionally biased region" description="Basic and acidic residues" evidence="9">
    <location>
        <begin position="89"/>
        <end position="99"/>
    </location>
</feature>
<evidence type="ECO:0000256" key="1">
    <source>
        <dbReference type="ARBA" id="ARBA00009185"/>
    </source>
</evidence>
<dbReference type="FunFam" id="3.10.20.90:FF:000482">
    <property type="entry name" value="Small ubiquitin-related modifier 2"/>
    <property type="match status" value="1"/>
</dbReference>
<dbReference type="InterPro" id="IPR011010">
    <property type="entry name" value="DNA_brk_join_enz"/>
</dbReference>
<keyword evidence="6" id="KW-0233">DNA recombination</keyword>
<evidence type="ECO:0000256" key="5">
    <source>
        <dbReference type="ARBA" id="ARBA00023125"/>
    </source>
</evidence>
<evidence type="ECO:0000256" key="9">
    <source>
        <dbReference type="SAM" id="MobiDB-lite"/>
    </source>
</evidence>
<proteinExistence type="inferred from homology"/>
<dbReference type="InterPro" id="IPR000626">
    <property type="entry name" value="Ubiquitin-like_dom"/>
</dbReference>
<accession>A0A803K726</accession>
<dbReference type="InterPro" id="IPR010998">
    <property type="entry name" value="Integrase_recombinase_N"/>
</dbReference>
<dbReference type="InterPro" id="IPR022617">
    <property type="entry name" value="Rad60/SUMO-like_dom"/>
</dbReference>
<gene>
    <name evidence="11" type="primary">sumo3</name>
</gene>
<feature type="compositionally biased region" description="Low complexity" evidence="9">
    <location>
        <begin position="100"/>
        <end position="109"/>
    </location>
</feature>
<dbReference type="PANTHER" id="PTHR33066:SF2">
    <property type="entry name" value="FILAGGRIN-2-LIKE"/>
    <property type="match status" value="1"/>
</dbReference>
<name>A0A803K726_XENTR</name>
<comment type="function">
    <text evidence="7">Ubiquitin-like protein that can be covalently attached to proteins as a monomer or as a lysine-linked polymer. Covalent attachment via an isopeptide bond to its substrates requires prior activation by the E1 complex sae1-sae2 and linkage to the E2 enzyme ube2i, and can be promoted by an E3 ligase such as pias1-4. This post-translational modification on lysine residues of proteins plays a crucial role in a number of cellular processes such as nuclear transport, DNA replication and repair, mitosis and signal transduction. Polymeric sumo2 chains are also susceptible to polyubiquitination which functions as a signal for proteasomal degradation of modified proteins.</text>
</comment>
<keyword evidence="4" id="KW-0832">Ubl conjugation</keyword>
<feature type="region of interest" description="Disordered" evidence="9">
    <location>
        <begin position="89"/>
        <end position="110"/>
    </location>
</feature>
<evidence type="ECO:0000256" key="2">
    <source>
        <dbReference type="ARBA" id="ARBA00022499"/>
    </source>
</evidence>
<dbReference type="Pfam" id="PF11976">
    <property type="entry name" value="Rad60-SLD"/>
    <property type="match status" value="1"/>
</dbReference>
<dbReference type="GO" id="GO:0003677">
    <property type="term" value="F:DNA binding"/>
    <property type="evidence" value="ECO:0007669"/>
    <property type="project" value="UniProtKB-KW"/>
</dbReference>
<dbReference type="SUPFAM" id="SSF56349">
    <property type="entry name" value="DNA breaking-rejoining enzymes"/>
    <property type="match status" value="1"/>
</dbReference>
<dbReference type="SMART" id="SM00213">
    <property type="entry name" value="UBQ"/>
    <property type="match status" value="1"/>
</dbReference>
<dbReference type="InterPro" id="IPR013762">
    <property type="entry name" value="Integrase-like_cat_sf"/>
</dbReference>
<dbReference type="AlphaFoldDB" id="A0A803K726"/>
<sequence length="499" mass="55523">MSEEKPKEGVKTENDHINLKVAGQDGSVVQFKIKRHTPLSKLMKAYCDRQGLSMRQIRFRFDGQPINETDTPAQLERDVRLCVSSISHDMESIEEDRPGESSGDSSGSPLAEAPVVSVAATVDGGDTVKTSSVAESAGTRPSLLRGGGSSILDGLEIERQGLLKRGCQEELLALLLKSRKTSTSAQYYRVWSCFAHFALAKDSDPRDPDSSLVVKFLFSGYKKGFSNSTLKGQVSALSALTERAWSEDPLVKRFFNALKRIRPYFKPRVPPWDLPLVLKALMSTPFEPLEKVSDWHATLKVLLLVAITSACRVGELCSLSAEEPHTVIFEDKVVMRPFFGFLPKVVSQFHAELEVVLPSFCSNPKSEQERLWHTLDLVRAISSYLERTSSWRKTSKLFVIPRGPRKGLAPSKVTVSRWIVSCIVFAYQLAGREVPKDLKAHSTRAMATSWAAAAKAPPEAICRAARWSSATTFVRHYKLDVFQSQEARFGRKILQAVIH</sequence>
<dbReference type="InterPro" id="IPR029071">
    <property type="entry name" value="Ubiquitin-like_domsf"/>
</dbReference>
<organism evidence="11">
    <name type="scientific">Xenopus tropicalis</name>
    <name type="common">Western clawed frog</name>
    <name type="synonym">Silurana tropicalis</name>
    <dbReference type="NCBI Taxonomy" id="8364"/>
    <lineage>
        <taxon>Eukaryota</taxon>
        <taxon>Metazoa</taxon>
        <taxon>Chordata</taxon>
        <taxon>Craniata</taxon>
        <taxon>Vertebrata</taxon>
        <taxon>Euteleostomi</taxon>
        <taxon>Amphibia</taxon>
        <taxon>Batrachia</taxon>
        <taxon>Anura</taxon>
        <taxon>Pipoidea</taxon>
        <taxon>Pipidae</taxon>
        <taxon>Xenopodinae</taxon>
        <taxon>Xenopus</taxon>
        <taxon>Silurana</taxon>
    </lineage>
</organism>
<comment type="subunit">
    <text evidence="8">Interacts with sae2 and ube2i. Covalently attached to a number of proteins, including top2.</text>
</comment>
<feature type="domain" description="Ubiquitin-like" evidence="10">
    <location>
        <begin position="17"/>
        <end position="85"/>
    </location>
</feature>
<dbReference type="GeneTree" id="ENSGT00950000182895"/>
<keyword evidence="3" id="KW-0833">Ubl conjugation pathway</keyword>
<evidence type="ECO:0000256" key="4">
    <source>
        <dbReference type="ARBA" id="ARBA00022843"/>
    </source>
</evidence>
<dbReference type="PANTHER" id="PTHR33066">
    <property type="entry name" value="INTEGRASE_SAM-LIKE_N DOMAIN-CONTAINING PROTEIN"/>
    <property type="match status" value="1"/>
</dbReference>